<feature type="transmembrane region" description="Helical" evidence="1">
    <location>
        <begin position="37"/>
        <end position="55"/>
    </location>
</feature>
<dbReference type="GO" id="GO:0016020">
    <property type="term" value="C:membrane"/>
    <property type="evidence" value="ECO:0007669"/>
    <property type="project" value="InterPro"/>
</dbReference>
<dbReference type="PANTHER" id="PTHR12715:SF4">
    <property type="entry name" value="EAMA DOMAIN-CONTAINING PROTEIN"/>
    <property type="match status" value="1"/>
</dbReference>
<evidence type="ECO:0000259" key="2">
    <source>
        <dbReference type="Pfam" id="PF00892"/>
    </source>
</evidence>
<feature type="domain" description="EamA" evidence="2">
    <location>
        <begin position="147"/>
        <end position="281"/>
    </location>
</feature>
<feature type="transmembrane region" description="Helical" evidence="1">
    <location>
        <begin position="209"/>
        <end position="230"/>
    </location>
</feature>
<reference evidence="3 4" key="1">
    <citation type="submission" date="2019-03" db="EMBL/GenBank/DDBJ databases">
        <title>Thermus tengchongensis species for the arsenic transformation mechanism.</title>
        <authorList>
            <person name="Yuan G.C."/>
        </authorList>
    </citation>
    <scope>NUCLEOTIDE SEQUENCE [LARGE SCALE GENOMIC DNA]</scope>
    <source>
        <strain evidence="3 4">15W</strain>
    </source>
</reference>
<organism evidence="3 4">
    <name type="scientific">Thermus tengchongensis</name>
    <dbReference type="NCBI Taxonomy" id="1214928"/>
    <lineage>
        <taxon>Bacteria</taxon>
        <taxon>Thermotogati</taxon>
        <taxon>Deinococcota</taxon>
        <taxon>Deinococci</taxon>
        <taxon>Thermales</taxon>
        <taxon>Thermaceae</taxon>
        <taxon>Thermus</taxon>
    </lineage>
</organism>
<sequence length="286" mass="30386">MEPRALGAALFTILFWASAFAGIRAGLQGLSPGHLVLLRFLTASALLLLYARATGLRPPRREDLPRLFLLGVLGITLYHTALVYGELWVSAGAASLLIATGPVFTALLSYLLLGERLRPLGVLGFGLALLGAALIGFGEGGGFAFSPGALLILLSALSTSFYFVLQKPLFARYDSREMTVYTLVLGTLPLLLFLPGLPEALRTAPRPALLATLYLGAFPGALAYLTWTYALSRTPASRLSSFLYLSPVLAILIAYLWLGEVPSPLSLLGGGLALLGVLLVNFRGVK</sequence>
<gene>
    <name evidence="3" type="ORF">E0687_01235</name>
</gene>
<feature type="transmembrane region" description="Helical" evidence="1">
    <location>
        <begin position="120"/>
        <end position="138"/>
    </location>
</feature>
<dbReference type="SUPFAM" id="SSF103481">
    <property type="entry name" value="Multidrug resistance efflux transporter EmrE"/>
    <property type="match status" value="2"/>
</dbReference>
<feature type="transmembrane region" description="Helical" evidence="1">
    <location>
        <begin position="91"/>
        <end position="113"/>
    </location>
</feature>
<comment type="caution">
    <text evidence="3">The sequence shown here is derived from an EMBL/GenBank/DDBJ whole genome shotgun (WGS) entry which is preliminary data.</text>
</comment>
<feature type="transmembrane region" description="Helical" evidence="1">
    <location>
        <begin position="67"/>
        <end position="85"/>
    </location>
</feature>
<dbReference type="Pfam" id="PF00892">
    <property type="entry name" value="EamA"/>
    <property type="match status" value="2"/>
</dbReference>
<feature type="transmembrane region" description="Helical" evidence="1">
    <location>
        <begin position="177"/>
        <end position="197"/>
    </location>
</feature>
<dbReference type="Gene3D" id="1.10.3730.20">
    <property type="match status" value="1"/>
</dbReference>
<keyword evidence="1" id="KW-0812">Transmembrane</keyword>
<evidence type="ECO:0000313" key="3">
    <source>
        <dbReference type="EMBL" id="TFU27390.1"/>
    </source>
</evidence>
<feature type="transmembrane region" description="Helical" evidence="1">
    <location>
        <begin position="144"/>
        <end position="165"/>
    </location>
</feature>
<feature type="transmembrane region" description="Helical" evidence="1">
    <location>
        <begin position="264"/>
        <end position="282"/>
    </location>
</feature>
<dbReference type="Proteomes" id="UP000297668">
    <property type="component" value="Unassembled WGS sequence"/>
</dbReference>
<name>A0A4Y9FFP1_9DEIN</name>
<feature type="transmembrane region" description="Helical" evidence="1">
    <location>
        <begin position="242"/>
        <end position="258"/>
    </location>
</feature>
<dbReference type="EMBL" id="SJZF01000002">
    <property type="protein sequence ID" value="TFU27390.1"/>
    <property type="molecule type" value="Genomic_DNA"/>
</dbReference>
<feature type="domain" description="EamA" evidence="2">
    <location>
        <begin position="8"/>
        <end position="136"/>
    </location>
</feature>
<dbReference type="InterPro" id="IPR052756">
    <property type="entry name" value="Alkyne_AA_exporter"/>
</dbReference>
<keyword evidence="1" id="KW-0472">Membrane</keyword>
<dbReference type="InterPro" id="IPR000620">
    <property type="entry name" value="EamA_dom"/>
</dbReference>
<evidence type="ECO:0000256" key="1">
    <source>
        <dbReference type="SAM" id="Phobius"/>
    </source>
</evidence>
<dbReference type="InterPro" id="IPR037185">
    <property type="entry name" value="EmrE-like"/>
</dbReference>
<protein>
    <submittedName>
        <fullName evidence="3">DMT family transporter</fullName>
    </submittedName>
</protein>
<proteinExistence type="predicted"/>
<dbReference type="PANTHER" id="PTHR12715">
    <property type="entry name" value="TRANSPORTER, DRUG/METABOLITE EXPORTER FAMILY"/>
    <property type="match status" value="1"/>
</dbReference>
<evidence type="ECO:0000313" key="4">
    <source>
        <dbReference type="Proteomes" id="UP000297668"/>
    </source>
</evidence>
<dbReference type="AlphaFoldDB" id="A0A4Y9FFP1"/>
<keyword evidence="1" id="KW-1133">Transmembrane helix</keyword>
<accession>A0A4Y9FFP1</accession>
<dbReference type="RefSeq" id="WP_135259398.1">
    <property type="nucleotide sequence ID" value="NZ_SJZF01000002.1"/>
</dbReference>